<evidence type="ECO:0000313" key="1">
    <source>
        <dbReference type="EMBL" id="GME74814.1"/>
    </source>
</evidence>
<gene>
    <name evidence="1" type="ORF">Amon02_000190600</name>
</gene>
<organism evidence="1 2">
    <name type="scientific">Ambrosiozyma monospora</name>
    <name type="common">Yeast</name>
    <name type="synonym">Endomycopsis monosporus</name>
    <dbReference type="NCBI Taxonomy" id="43982"/>
    <lineage>
        <taxon>Eukaryota</taxon>
        <taxon>Fungi</taxon>
        <taxon>Dikarya</taxon>
        <taxon>Ascomycota</taxon>
        <taxon>Saccharomycotina</taxon>
        <taxon>Pichiomycetes</taxon>
        <taxon>Pichiales</taxon>
        <taxon>Pichiaceae</taxon>
        <taxon>Ambrosiozyma</taxon>
    </lineage>
</organism>
<reference evidence="1" key="1">
    <citation type="submission" date="2023-04" db="EMBL/GenBank/DDBJ databases">
        <title>Ambrosiozyma monospora NBRC 10751.</title>
        <authorList>
            <person name="Ichikawa N."/>
            <person name="Sato H."/>
            <person name="Tonouchi N."/>
        </authorList>
    </citation>
    <scope>NUCLEOTIDE SEQUENCE</scope>
    <source>
        <strain evidence="1">NBRC 10751</strain>
    </source>
</reference>
<accession>A0ACB5SW00</accession>
<comment type="caution">
    <text evidence="1">The sequence shown here is derived from an EMBL/GenBank/DDBJ whole genome shotgun (WGS) entry which is preliminary data.</text>
</comment>
<evidence type="ECO:0000313" key="2">
    <source>
        <dbReference type="Proteomes" id="UP001165064"/>
    </source>
</evidence>
<name>A0ACB5SW00_AMBMO</name>
<proteinExistence type="predicted"/>
<dbReference type="Proteomes" id="UP001165064">
    <property type="component" value="Unassembled WGS sequence"/>
</dbReference>
<keyword evidence="2" id="KW-1185">Reference proteome</keyword>
<sequence length="246" mass="27983">MTSLKQLTCHLSCHVINNLPDTISELCLLSINSCDLEGCALMLPAQLQKLSLCHYGEYNIHKFSNARQLTQICDVKISSTSKFDNMESVSKLKSLIHSIPHVKNLVISLSLKNHECGMPGVEIEQFSLDNLACLKYFSPSYSQSDTTDLSNLPHCLNFRFSLSTKLLIGQFPSCLESLDISLSEYNEPFEGFWKRFISPLKNLFFLKANISQRGQIDFRGLEFPPRLHTVEIFNYPKRAPCHLNFD</sequence>
<dbReference type="EMBL" id="BSXS01001025">
    <property type="protein sequence ID" value="GME74814.1"/>
    <property type="molecule type" value="Genomic_DNA"/>
</dbReference>
<protein>
    <submittedName>
        <fullName evidence="1">Unnamed protein product</fullName>
    </submittedName>
</protein>